<feature type="region of interest" description="Disordered" evidence="2">
    <location>
        <begin position="75"/>
        <end position="140"/>
    </location>
</feature>
<evidence type="ECO:0000256" key="1">
    <source>
        <dbReference type="SAM" id="Coils"/>
    </source>
</evidence>
<evidence type="ECO:0000313" key="3">
    <source>
        <dbReference type="EMBL" id="KAH9491211.1"/>
    </source>
</evidence>
<feature type="region of interest" description="Disordered" evidence="2">
    <location>
        <begin position="47"/>
        <end position="66"/>
    </location>
</feature>
<organism evidence="3 4">
    <name type="scientific">Dermatophagoides farinae</name>
    <name type="common">American house dust mite</name>
    <dbReference type="NCBI Taxonomy" id="6954"/>
    <lineage>
        <taxon>Eukaryota</taxon>
        <taxon>Metazoa</taxon>
        <taxon>Ecdysozoa</taxon>
        <taxon>Arthropoda</taxon>
        <taxon>Chelicerata</taxon>
        <taxon>Arachnida</taxon>
        <taxon>Acari</taxon>
        <taxon>Acariformes</taxon>
        <taxon>Sarcoptiformes</taxon>
        <taxon>Astigmata</taxon>
        <taxon>Psoroptidia</taxon>
        <taxon>Analgoidea</taxon>
        <taxon>Pyroglyphidae</taxon>
        <taxon>Dermatophagoidinae</taxon>
        <taxon>Dermatophagoides</taxon>
    </lineage>
</organism>
<comment type="caution">
    <text evidence="3">The sequence shown here is derived from an EMBL/GenBank/DDBJ whole genome shotgun (WGS) entry which is preliminary data.</text>
</comment>
<evidence type="ECO:0000313" key="4">
    <source>
        <dbReference type="Proteomes" id="UP000790347"/>
    </source>
</evidence>
<reference evidence="3" key="2">
    <citation type="journal article" date="2022" name="Res Sq">
        <title>Comparative Genomics Reveals Insights into the Divergent Evolution of Astigmatic Mites and Household Pest Adaptations.</title>
        <authorList>
            <person name="Xiong Q."/>
            <person name="Wan A.T.-Y."/>
            <person name="Liu X.-Y."/>
            <person name="Fung C.S.-H."/>
            <person name="Xiao X."/>
            <person name="Malainual N."/>
            <person name="Hou J."/>
            <person name="Wang L."/>
            <person name="Wang M."/>
            <person name="Yang K."/>
            <person name="Cui Y."/>
            <person name="Leung E."/>
            <person name="Nong W."/>
            <person name="Shin S.-K."/>
            <person name="Au S."/>
            <person name="Jeong K.Y."/>
            <person name="Chew F.T."/>
            <person name="Hui J."/>
            <person name="Leung T.F."/>
            <person name="Tungtrongchitr A."/>
            <person name="Zhong N."/>
            <person name="Liu Z."/>
            <person name="Tsui S."/>
        </authorList>
    </citation>
    <scope>NUCLEOTIDE SEQUENCE</scope>
    <source>
        <strain evidence="3">Derf</strain>
        <tissue evidence="3">Whole organism</tissue>
    </source>
</reference>
<feature type="compositionally biased region" description="Basic and acidic residues" evidence="2">
    <location>
        <begin position="116"/>
        <end position="134"/>
    </location>
</feature>
<gene>
    <name evidence="3" type="ORF">DERF_015942</name>
</gene>
<accession>A0A922HLP3</accession>
<dbReference type="EMBL" id="ASGP02000009">
    <property type="protein sequence ID" value="KAH9491211.1"/>
    <property type="molecule type" value="Genomic_DNA"/>
</dbReference>
<feature type="compositionally biased region" description="Basic and acidic residues" evidence="2">
    <location>
        <begin position="49"/>
        <end position="64"/>
    </location>
</feature>
<keyword evidence="4" id="KW-1185">Reference proteome</keyword>
<reference evidence="3" key="1">
    <citation type="submission" date="2013-05" db="EMBL/GenBank/DDBJ databases">
        <authorList>
            <person name="Yim A.K.Y."/>
            <person name="Chan T.F."/>
            <person name="Ji K.M."/>
            <person name="Liu X.Y."/>
            <person name="Zhou J.W."/>
            <person name="Li R.Q."/>
            <person name="Yang K.Y."/>
            <person name="Li J."/>
            <person name="Li M."/>
            <person name="Law P.T.W."/>
            <person name="Wu Y.L."/>
            <person name="Cai Z.L."/>
            <person name="Qin H."/>
            <person name="Bao Y."/>
            <person name="Leung R.K.K."/>
            <person name="Ng P.K.S."/>
            <person name="Zou J."/>
            <person name="Zhong X.J."/>
            <person name="Ran P.X."/>
            <person name="Zhong N.S."/>
            <person name="Liu Z.G."/>
            <person name="Tsui S.K.W."/>
        </authorList>
    </citation>
    <scope>NUCLEOTIDE SEQUENCE</scope>
    <source>
        <strain evidence="3">Derf</strain>
        <tissue evidence="3">Whole organism</tissue>
    </source>
</reference>
<evidence type="ECO:0000256" key="2">
    <source>
        <dbReference type="SAM" id="MobiDB-lite"/>
    </source>
</evidence>
<dbReference type="AlphaFoldDB" id="A0A922HLP3"/>
<protein>
    <submittedName>
        <fullName evidence="3">Uncharacterized protein</fullName>
    </submittedName>
</protein>
<keyword evidence="1" id="KW-0175">Coiled coil</keyword>
<proteinExistence type="predicted"/>
<sequence>MADYRRNNKSSSSRSFGRVIDINRIDDHHHSIKQTNLNLKQSIVINNKNNDENHGHDDDHEDSNNKMFKTTTLKNDEQTSNQNHDKENGQNAKIKKSTTAVNEKRKSSTSNTTVVIHDDNSDDHHNNVDDNKSNDDDDDDEFHKSKMLKWMTVSNLEFENNDQDRYHYHMIELRTTFETLIQMDEKNKRLQTKIENIRNENEQLELMKDEIDQIYASFITTE</sequence>
<dbReference type="Proteomes" id="UP000790347">
    <property type="component" value="Unassembled WGS sequence"/>
</dbReference>
<name>A0A922HLP3_DERFA</name>
<feature type="coiled-coil region" evidence="1">
    <location>
        <begin position="180"/>
        <end position="217"/>
    </location>
</feature>